<accession>A0A4D7YKC3</accession>
<name>A0A4D7YKC3_AGRTU</name>
<evidence type="ECO:0000313" key="3">
    <source>
        <dbReference type="Proteomes" id="UP000298649"/>
    </source>
</evidence>
<evidence type="ECO:0000313" key="2">
    <source>
        <dbReference type="EMBL" id="QCL94326.1"/>
    </source>
</evidence>
<sequence>MTDMTPPVGQSRFMLIHAPKQFMVLSIILTNRVNKRLRTVMPRTEKPATGSSRASPIRWITSACGRSPHRPYATGRL</sequence>
<reference evidence="2 3" key="1">
    <citation type="submission" date="2019-04" db="EMBL/GenBank/DDBJ databases">
        <title>Complete genome sequence of Agrobacterium tumefaciens CFBP7129.</title>
        <authorList>
            <person name="Haryono M."/>
            <person name="Lin Y.-C."/>
            <person name="Lai E.-M."/>
            <person name="Kuo C.-H."/>
        </authorList>
    </citation>
    <scope>NUCLEOTIDE SEQUENCE [LARGE SCALE GENOMIC DNA]</scope>
    <source>
        <strain evidence="2 3">CFBP7129</strain>
    </source>
</reference>
<dbReference type="Proteomes" id="UP000298649">
    <property type="component" value="Chromosome circular"/>
</dbReference>
<dbReference type="EMBL" id="CP039922">
    <property type="protein sequence ID" value="QCL94326.1"/>
    <property type="molecule type" value="Genomic_DNA"/>
</dbReference>
<gene>
    <name evidence="2" type="ORF">CFBP7129_09050</name>
</gene>
<organism evidence="2 3">
    <name type="scientific">Agrobacterium tumefaciens</name>
    <dbReference type="NCBI Taxonomy" id="358"/>
    <lineage>
        <taxon>Bacteria</taxon>
        <taxon>Pseudomonadati</taxon>
        <taxon>Pseudomonadota</taxon>
        <taxon>Alphaproteobacteria</taxon>
        <taxon>Hyphomicrobiales</taxon>
        <taxon>Rhizobiaceae</taxon>
        <taxon>Rhizobium/Agrobacterium group</taxon>
        <taxon>Agrobacterium</taxon>
        <taxon>Agrobacterium tumefaciens complex</taxon>
    </lineage>
</organism>
<proteinExistence type="predicted"/>
<feature type="region of interest" description="Disordered" evidence="1">
    <location>
        <begin position="41"/>
        <end position="60"/>
    </location>
</feature>
<dbReference type="AlphaFoldDB" id="A0A4D7YKC3"/>
<evidence type="ECO:0000256" key="1">
    <source>
        <dbReference type="SAM" id="MobiDB-lite"/>
    </source>
</evidence>
<protein>
    <submittedName>
        <fullName evidence="2">Uncharacterized protein</fullName>
    </submittedName>
</protein>